<evidence type="ECO:0000256" key="1">
    <source>
        <dbReference type="SAM" id="MobiDB-lite"/>
    </source>
</evidence>
<dbReference type="InterPro" id="IPR014922">
    <property type="entry name" value="YdhG-like"/>
</dbReference>
<dbReference type="SUPFAM" id="SSF159888">
    <property type="entry name" value="YdhG-like"/>
    <property type="match status" value="1"/>
</dbReference>
<keyword evidence="4" id="KW-1185">Reference proteome</keyword>
<evidence type="ECO:0000313" key="3">
    <source>
        <dbReference type="EMBL" id="MFD2139732.1"/>
    </source>
</evidence>
<organism evidence="3 4">
    <name type="scientific">Ancylobacter oerskovii</name>
    <dbReference type="NCBI Taxonomy" id="459519"/>
    <lineage>
        <taxon>Bacteria</taxon>
        <taxon>Pseudomonadati</taxon>
        <taxon>Pseudomonadota</taxon>
        <taxon>Alphaproteobacteria</taxon>
        <taxon>Hyphomicrobiales</taxon>
        <taxon>Xanthobacteraceae</taxon>
        <taxon>Ancylobacter</taxon>
    </lineage>
</organism>
<dbReference type="Proteomes" id="UP001597299">
    <property type="component" value="Unassembled WGS sequence"/>
</dbReference>
<comment type="caution">
    <text evidence="3">The sequence shown here is derived from an EMBL/GenBank/DDBJ whole genome shotgun (WGS) entry which is preliminary data.</text>
</comment>
<dbReference type="EMBL" id="JBHUHD010000001">
    <property type="protein sequence ID" value="MFD2139732.1"/>
    <property type="molecule type" value="Genomic_DNA"/>
</dbReference>
<feature type="domain" description="YdhG-like" evidence="2">
    <location>
        <begin position="52"/>
        <end position="145"/>
    </location>
</feature>
<sequence>MKATPATGTGQEAEAQDKAKAPVLLSGGNPQIAKAEGDAPVQHYIAAMPGWKRAIGERLDALIVATVPGVAKAVKWNSPLYGVTGQGWFLSVHVFTRAVKVTFFRGTELKPLPPGGTPRSGETRWIDIGEGGFDEAQMADWVRQAAARPGWVPGK</sequence>
<gene>
    <name evidence="3" type="ORF">ACFSNC_04935</name>
</gene>
<feature type="region of interest" description="Disordered" evidence="1">
    <location>
        <begin position="1"/>
        <end position="22"/>
    </location>
</feature>
<accession>A0ABW4YTR7</accession>
<dbReference type="Pfam" id="PF08818">
    <property type="entry name" value="DUF1801"/>
    <property type="match status" value="1"/>
</dbReference>
<proteinExistence type="predicted"/>
<evidence type="ECO:0000313" key="4">
    <source>
        <dbReference type="Proteomes" id="UP001597299"/>
    </source>
</evidence>
<name>A0ABW4YTR7_9HYPH</name>
<evidence type="ECO:0000259" key="2">
    <source>
        <dbReference type="Pfam" id="PF08818"/>
    </source>
</evidence>
<dbReference type="RefSeq" id="WP_213352466.1">
    <property type="nucleotide sequence ID" value="NZ_JAHBGB010000023.1"/>
</dbReference>
<reference evidence="4" key="1">
    <citation type="journal article" date="2019" name="Int. J. Syst. Evol. Microbiol.">
        <title>The Global Catalogue of Microorganisms (GCM) 10K type strain sequencing project: providing services to taxonomists for standard genome sequencing and annotation.</title>
        <authorList>
            <consortium name="The Broad Institute Genomics Platform"/>
            <consortium name="The Broad Institute Genome Sequencing Center for Infectious Disease"/>
            <person name="Wu L."/>
            <person name="Ma J."/>
        </authorList>
    </citation>
    <scope>NUCLEOTIDE SEQUENCE [LARGE SCALE GENOMIC DNA]</scope>
    <source>
        <strain evidence="4">CCM 7435</strain>
    </source>
</reference>
<feature type="compositionally biased region" description="Polar residues" evidence="1">
    <location>
        <begin position="1"/>
        <end position="10"/>
    </location>
</feature>
<protein>
    <submittedName>
        <fullName evidence="3">DUF1801 domain-containing protein</fullName>
    </submittedName>
</protein>